<dbReference type="EMBL" id="CP003093">
    <property type="protein sequence ID" value="AER55382.1"/>
    <property type="molecule type" value="Genomic_DNA"/>
</dbReference>
<proteinExistence type="predicted"/>
<evidence type="ECO:0000313" key="1">
    <source>
        <dbReference type="EMBL" id="AER55382.1"/>
    </source>
</evidence>
<sequence length="80" mass="8399">MRCRTVGAVPYTLRDTMELHMHASPCLSRLAAAVVLALAGVTAQVHAELVYSQTAFFGDSLTGSGHFRPALALRAGQASA</sequence>
<dbReference type="HOGENOM" id="CLU_2587158_0_0_6"/>
<evidence type="ECO:0000313" key="2">
    <source>
        <dbReference type="Proteomes" id="UP000005870"/>
    </source>
</evidence>
<name>G7UNF1_PSEUP</name>
<accession>G7UNF1</accession>
<dbReference type="Proteomes" id="UP000005870">
    <property type="component" value="Chromosome"/>
</dbReference>
<dbReference type="AlphaFoldDB" id="G7UNF1"/>
<dbReference type="STRING" id="1045855.DSC_03645"/>
<organism evidence="1 2">
    <name type="scientific">Pseudoxanthomonas spadix (strain BD-a59)</name>
    <dbReference type="NCBI Taxonomy" id="1045855"/>
    <lineage>
        <taxon>Bacteria</taxon>
        <taxon>Pseudomonadati</taxon>
        <taxon>Pseudomonadota</taxon>
        <taxon>Gammaproteobacteria</taxon>
        <taxon>Lysobacterales</taxon>
        <taxon>Lysobacteraceae</taxon>
        <taxon>Pseudoxanthomonas</taxon>
    </lineage>
</organism>
<dbReference type="KEGG" id="psd:DSC_03645"/>
<keyword evidence="2" id="KW-1185">Reference proteome</keyword>
<protein>
    <submittedName>
        <fullName evidence="1">Uncharacterized protein</fullName>
    </submittedName>
</protein>
<gene>
    <name evidence="1" type="ordered locus">DSC_03645</name>
</gene>
<reference evidence="1 2" key="1">
    <citation type="journal article" date="2012" name="J. Bacteriol.">
        <title>Complete Genome Sequence of the BTEX-Degrading Bacterium Pseudoxanthomonas spadix BD-a59.</title>
        <authorList>
            <person name="Lee S.H."/>
            <person name="Jin H.M."/>
            <person name="Lee H.J."/>
            <person name="Kim J.M."/>
            <person name="Jeon C.O."/>
        </authorList>
    </citation>
    <scope>NUCLEOTIDE SEQUENCE [LARGE SCALE GENOMIC DNA]</scope>
    <source>
        <strain evidence="1 2">BD-a59</strain>
    </source>
</reference>